<dbReference type="Gene3D" id="1.10.150.130">
    <property type="match status" value="1"/>
</dbReference>
<dbReference type="Gene3D" id="1.10.443.10">
    <property type="entry name" value="Intergrase catalytic core"/>
    <property type="match status" value="1"/>
</dbReference>
<dbReference type="PROSITE" id="PS51898">
    <property type="entry name" value="TYR_RECOMBINASE"/>
    <property type="match status" value="1"/>
</dbReference>
<evidence type="ECO:0000256" key="1">
    <source>
        <dbReference type="ARBA" id="ARBA00003283"/>
    </source>
</evidence>
<dbReference type="AlphaFoldDB" id="A0A4V3CDC5"/>
<dbReference type="PANTHER" id="PTHR30349:SF41">
    <property type="entry name" value="INTEGRASE_RECOMBINASE PROTEIN MJ0367-RELATED"/>
    <property type="match status" value="1"/>
</dbReference>
<reference evidence="7 8" key="1">
    <citation type="submission" date="2019-03" db="EMBL/GenBank/DDBJ databases">
        <title>Subsurface microbial communities from deep shales in Ohio and West Virginia, USA.</title>
        <authorList>
            <person name="Wrighton K."/>
        </authorList>
    </citation>
    <scope>NUCLEOTIDE SEQUENCE [LARGE SCALE GENOMIC DNA]</scope>
    <source>
        <strain evidence="7 8">MA284_T2</strain>
    </source>
</reference>
<dbReference type="GO" id="GO:0015074">
    <property type="term" value="P:DNA integration"/>
    <property type="evidence" value="ECO:0007669"/>
    <property type="project" value="UniProtKB-KW"/>
</dbReference>
<keyword evidence="3" id="KW-0229">DNA integration</keyword>
<dbReference type="InterPro" id="IPR002104">
    <property type="entry name" value="Integrase_catalytic"/>
</dbReference>
<gene>
    <name evidence="7" type="ORF">DFR79_13820</name>
</gene>
<sequence>MRLKINKRKNLVCVSFDYDKVVIRKINSIPGSRWNPKRKYWTFINSSTNLALFLEMFKDKYLIFESKVKDFAGPELIADYFNHYYLPQFEKKLKLKGYSRNSIKAYLNHNKTFIKYIQKDLFGIKMADVNDYVLYILEDLNNTHSYANQFISAFKTFNNLILQLDGINNKLLRPKKKKKLPKVLNKREVKEIIAAVDNLKHQLILILTYSAGLRVSEVVRLKISDIDSDRMLIYIRSAKGYKDRYTLLSESALAKINLYLKAFNVHKYDKQWLFPGQNKDRHLSKRSAQKVFKRACKKAGINKEVGIHSLRHSFATHLLEQGVDLRYIQNLLGHKSSKTTEIYTHVSNKNLIESLIHLIVYRMKILAK</sequence>
<evidence type="ECO:0000256" key="5">
    <source>
        <dbReference type="ARBA" id="ARBA00023172"/>
    </source>
</evidence>
<organism evidence="7 8">
    <name type="scientific">Halanaerobium saccharolyticum</name>
    <dbReference type="NCBI Taxonomy" id="43595"/>
    <lineage>
        <taxon>Bacteria</taxon>
        <taxon>Bacillati</taxon>
        <taxon>Bacillota</taxon>
        <taxon>Clostridia</taxon>
        <taxon>Halanaerobiales</taxon>
        <taxon>Halanaerobiaceae</taxon>
        <taxon>Halanaerobium</taxon>
    </lineage>
</organism>
<dbReference type="SUPFAM" id="SSF56349">
    <property type="entry name" value="DNA breaking-rejoining enzymes"/>
    <property type="match status" value="1"/>
</dbReference>
<dbReference type="GO" id="GO:0003677">
    <property type="term" value="F:DNA binding"/>
    <property type="evidence" value="ECO:0007669"/>
    <property type="project" value="UniProtKB-KW"/>
</dbReference>
<protein>
    <submittedName>
        <fullName evidence="7">Site-specific recombinase XerD</fullName>
    </submittedName>
</protein>
<dbReference type="GO" id="GO:0006310">
    <property type="term" value="P:DNA recombination"/>
    <property type="evidence" value="ECO:0007669"/>
    <property type="project" value="UniProtKB-KW"/>
</dbReference>
<comment type="similarity">
    <text evidence="2">Belongs to the 'phage' integrase family.</text>
</comment>
<dbReference type="PANTHER" id="PTHR30349">
    <property type="entry name" value="PHAGE INTEGRASE-RELATED"/>
    <property type="match status" value="1"/>
</dbReference>
<evidence type="ECO:0000256" key="4">
    <source>
        <dbReference type="ARBA" id="ARBA00023125"/>
    </source>
</evidence>
<keyword evidence="5" id="KW-0233">DNA recombination</keyword>
<keyword evidence="4" id="KW-0238">DNA-binding</keyword>
<evidence type="ECO:0000256" key="3">
    <source>
        <dbReference type="ARBA" id="ARBA00022908"/>
    </source>
</evidence>
<dbReference type="InterPro" id="IPR010998">
    <property type="entry name" value="Integrase_recombinase_N"/>
</dbReference>
<dbReference type="RefSeq" id="WP_208107565.1">
    <property type="nucleotide sequence ID" value="NZ_SNWX01000038.1"/>
</dbReference>
<evidence type="ECO:0000313" key="8">
    <source>
        <dbReference type="Proteomes" id="UP000295064"/>
    </source>
</evidence>
<dbReference type="EMBL" id="SNWX01000038">
    <property type="protein sequence ID" value="TDO73382.1"/>
    <property type="molecule type" value="Genomic_DNA"/>
</dbReference>
<comment type="function">
    <text evidence="1">Site-specific tyrosine recombinase, which acts by catalyzing the cutting and rejoining of the recombining DNA molecules.</text>
</comment>
<evidence type="ECO:0000259" key="6">
    <source>
        <dbReference type="PROSITE" id="PS51898"/>
    </source>
</evidence>
<dbReference type="InterPro" id="IPR011010">
    <property type="entry name" value="DNA_brk_join_enz"/>
</dbReference>
<feature type="domain" description="Tyr recombinase" evidence="6">
    <location>
        <begin position="179"/>
        <end position="356"/>
    </location>
</feature>
<evidence type="ECO:0000256" key="2">
    <source>
        <dbReference type="ARBA" id="ARBA00008857"/>
    </source>
</evidence>
<dbReference type="Pfam" id="PF00589">
    <property type="entry name" value="Phage_integrase"/>
    <property type="match status" value="1"/>
</dbReference>
<dbReference type="Pfam" id="PF13495">
    <property type="entry name" value="Phage_int_SAM_4"/>
    <property type="match status" value="1"/>
</dbReference>
<dbReference type="InterPro" id="IPR050090">
    <property type="entry name" value="Tyrosine_recombinase_XerCD"/>
</dbReference>
<dbReference type="Proteomes" id="UP000295064">
    <property type="component" value="Unassembled WGS sequence"/>
</dbReference>
<comment type="caution">
    <text evidence="7">The sequence shown here is derived from an EMBL/GenBank/DDBJ whole genome shotgun (WGS) entry which is preliminary data.</text>
</comment>
<name>A0A4V3CDC5_9FIRM</name>
<dbReference type="InterPro" id="IPR013762">
    <property type="entry name" value="Integrase-like_cat_sf"/>
</dbReference>
<proteinExistence type="inferred from homology"/>
<accession>A0A4V3CDC5</accession>
<evidence type="ECO:0000313" key="7">
    <source>
        <dbReference type="EMBL" id="TDO73382.1"/>
    </source>
</evidence>
<dbReference type="NCBIfam" id="NF040815">
    <property type="entry name" value="recomb_XerA_Arch"/>
    <property type="match status" value="1"/>
</dbReference>
<dbReference type="InterPro" id="IPR004107">
    <property type="entry name" value="Integrase_SAM-like_N"/>
</dbReference>